<accession>A0A2C8Z7V4</accession>
<name>A0A2C8Z7V4_9MICO</name>
<keyword evidence="1" id="KW-1133">Transmembrane helix</keyword>
<proteinExistence type="predicted"/>
<evidence type="ECO:0000313" key="3">
    <source>
        <dbReference type="Proteomes" id="UP000219440"/>
    </source>
</evidence>
<sequence>MARTGLAVFATVAYLAAMIALWGILSVIVDRDVIDYVDAGPLLGPSMVIAALLVTFSSVRSVAIAARPWRMVFGSAALTLVAMLLVGGVGYSITRGDFGWIPAATVHFALAPFVPGAAVLSSAVVAASRAVGRRPVDGPPEGGII</sequence>
<feature type="transmembrane region" description="Helical" evidence="1">
    <location>
        <begin position="99"/>
        <end position="125"/>
    </location>
</feature>
<dbReference type="OrthoDB" id="5020293at2"/>
<dbReference type="AlphaFoldDB" id="A0A2C8Z7V4"/>
<gene>
    <name evidence="2" type="ORF">SAMN06296378_1011</name>
</gene>
<organism evidence="2 3">
    <name type="scientific">Salinibacterium xinjiangense</name>
    <dbReference type="NCBI Taxonomy" id="386302"/>
    <lineage>
        <taxon>Bacteria</taxon>
        <taxon>Bacillati</taxon>
        <taxon>Actinomycetota</taxon>
        <taxon>Actinomycetes</taxon>
        <taxon>Micrococcales</taxon>
        <taxon>Microbacteriaceae</taxon>
        <taxon>Salinibacterium</taxon>
    </lineage>
</organism>
<keyword evidence="1" id="KW-0812">Transmembrane</keyword>
<evidence type="ECO:0000313" key="2">
    <source>
        <dbReference type="EMBL" id="SOE59917.1"/>
    </source>
</evidence>
<dbReference type="Pfam" id="PF19616">
    <property type="entry name" value="DUF6121"/>
    <property type="match status" value="1"/>
</dbReference>
<evidence type="ECO:0000256" key="1">
    <source>
        <dbReference type="SAM" id="Phobius"/>
    </source>
</evidence>
<dbReference type="EMBL" id="OCST01000002">
    <property type="protein sequence ID" value="SOE59917.1"/>
    <property type="molecule type" value="Genomic_DNA"/>
</dbReference>
<feature type="transmembrane region" description="Helical" evidence="1">
    <location>
        <begin position="41"/>
        <end position="59"/>
    </location>
</feature>
<dbReference type="Proteomes" id="UP000219440">
    <property type="component" value="Unassembled WGS sequence"/>
</dbReference>
<dbReference type="InterPro" id="IPR046124">
    <property type="entry name" value="DUF6121"/>
</dbReference>
<feature type="transmembrane region" description="Helical" evidence="1">
    <location>
        <begin position="7"/>
        <end position="29"/>
    </location>
</feature>
<feature type="transmembrane region" description="Helical" evidence="1">
    <location>
        <begin position="71"/>
        <end position="93"/>
    </location>
</feature>
<keyword evidence="3" id="KW-1185">Reference proteome</keyword>
<keyword evidence="1" id="KW-0472">Membrane</keyword>
<dbReference type="RefSeq" id="WP_097060153.1">
    <property type="nucleotide sequence ID" value="NZ_BMLC01000001.1"/>
</dbReference>
<reference evidence="2 3" key="1">
    <citation type="submission" date="2017-09" db="EMBL/GenBank/DDBJ databases">
        <authorList>
            <person name="Ehlers B."/>
            <person name="Leendertz F.H."/>
        </authorList>
    </citation>
    <scope>NUCLEOTIDE SEQUENCE [LARGE SCALE GENOMIC DNA]</scope>
    <source>
        <strain evidence="2 3">CGMCC 1.05381</strain>
    </source>
</reference>
<protein>
    <submittedName>
        <fullName evidence="2">Uncharacterized protein</fullName>
    </submittedName>
</protein>